<evidence type="ECO:0000313" key="3">
    <source>
        <dbReference type="EMBL" id="OQS55600.1"/>
    </source>
</evidence>
<dbReference type="VEuPathDB" id="MicrosporidiaDB:EHP00_661"/>
<evidence type="ECO:0000313" key="4">
    <source>
        <dbReference type="Proteomes" id="UP000192758"/>
    </source>
</evidence>
<name>A0A1W0E8M8_9MICR</name>
<dbReference type="InterPro" id="IPR013863">
    <property type="entry name" value="VID27_C"/>
</dbReference>
<organism evidence="3 4">
    <name type="scientific">Ecytonucleospora hepatopenaei</name>
    <dbReference type="NCBI Taxonomy" id="646526"/>
    <lineage>
        <taxon>Eukaryota</taxon>
        <taxon>Fungi</taxon>
        <taxon>Fungi incertae sedis</taxon>
        <taxon>Microsporidia</taxon>
        <taxon>Enterocytozoonidae</taxon>
        <taxon>Ecytonucleospora</taxon>
    </lineage>
</organism>
<sequence length="556" mass="64656">MVFSLIKSIFSDKNTNEGILYKQNKEIGKVEVKVKDDILILGEDKIPIEDMNRIEIQNKSLFFITKSQKYCFVSENTKEIYEVLHPLVNPHKILFETDKIKFYEFSKDSNMFEEIENNFFVKICEDLSHFYMILEASDHVDHYQQIKSSTQYYMDKINNTFVWSVYKEKKFLTFSLKFLDNIEFLQFLTVFVECTYKSVNKDGEDSKFYEKMFIVDDLKDKTNEKDKQEDNDWNKWDNDEKNKEMDKFTEDASNKHLIVDDANVFVTRGKAVGVFDTDLNFRTQIVDAFENPRKIITHNEHQNLLAQCKKDELDLLDLEKGEVVEKWKIKDTNDFFNSKRNENSGTLVGIGDYSVFRIDPRTKEKIVESKEYKMKNEFSVGIATETGDVAVASAKGDLRLYNDVSKRAKSLINGFGDPIIGIDASKDGKYVLCTCKSYILLHYANENYAKALGKSKMAPKRLQLKPQHLSMINSEINFTTAKFDNKDSYIVCSTGQYLIKWNVESVLKGNVYDYQIKTLYDSVVDENFVVNGEDIIVALPNDVKHVEAKGLRKPRF</sequence>
<keyword evidence="4" id="KW-1185">Reference proteome</keyword>
<dbReference type="InterPro" id="IPR040458">
    <property type="entry name" value="Vid27"/>
</dbReference>
<dbReference type="Proteomes" id="UP000192758">
    <property type="component" value="Unassembled WGS sequence"/>
</dbReference>
<dbReference type="PANTHER" id="PTHR31913">
    <property type="entry name" value="VACUOLAR IMPORT AND DEGRADATION PROTEIN 27"/>
    <property type="match status" value="1"/>
</dbReference>
<gene>
    <name evidence="3" type="primary">vid27</name>
    <name evidence="2" type="ORF">EHP00_2551</name>
    <name evidence="3" type="ORF">EHP00_661</name>
</gene>
<evidence type="ECO:0000313" key="2">
    <source>
        <dbReference type="EMBL" id="OQS55420.1"/>
    </source>
</evidence>
<comment type="caution">
    <text evidence="3">The sequence shown here is derived from an EMBL/GenBank/DDBJ whole genome shotgun (WGS) entry which is preliminary data.</text>
</comment>
<dbReference type="AlphaFoldDB" id="A0A1W0E8M8"/>
<dbReference type="OrthoDB" id="10251113at2759"/>
<reference evidence="3 4" key="1">
    <citation type="journal article" date="2017" name="Environ. Microbiol.">
        <title>Decay of the glycolytic pathway and adaptation to intranuclear parasitism within Enterocytozoonidae microsporidia.</title>
        <authorList>
            <person name="Wiredu Boakye D."/>
            <person name="Jaroenlak P."/>
            <person name="Prachumwat A."/>
            <person name="Williams T.A."/>
            <person name="Bateman K.S."/>
            <person name="Itsathitphaisarn O."/>
            <person name="Sritunyalucksana K."/>
            <person name="Paszkiewicz K.H."/>
            <person name="Moore K.A."/>
            <person name="Stentiford G.D."/>
            <person name="Williams B.A."/>
        </authorList>
    </citation>
    <scope>NUCLEOTIDE SEQUENCE [LARGE SCALE GENOMIC DNA]</scope>
    <source>
        <strain evidence="3 4">TH1</strain>
    </source>
</reference>
<dbReference type="VEuPathDB" id="MicrosporidiaDB:EHP00_2551"/>
<dbReference type="Pfam" id="PF08553">
    <property type="entry name" value="VID27"/>
    <property type="match status" value="1"/>
</dbReference>
<evidence type="ECO:0000259" key="1">
    <source>
        <dbReference type="Pfam" id="PF08553"/>
    </source>
</evidence>
<feature type="domain" description="Vacuolar import/degradation Vid27 C-terminal" evidence="1">
    <location>
        <begin position="261"/>
        <end position="554"/>
    </location>
</feature>
<dbReference type="SUPFAM" id="SSF69322">
    <property type="entry name" value="Tricorn protease domain 2"/>
    <property type="match status" value="1"/>
</dbReference>
<protein>
    <submittedName>
        <fullName evidence="3">Vid27</fullName>
    </submittedName>
</protein>
<dbReference type="GO" id="GO:0005737">
    <property type="term" value="C:cytoplasm"/>
    <property type="evidence" value="ECO:0007669"/>
    <property type="project" value="TreeGrafter"/>
</dbReference>
<dbReference type="EMBL" id="MNPJ01000007">
    <property type="protein sequence ID" value="OQS55600.1"/>
    <property type="molecule type" value="Genomic_DNA"/>
</dbReference>
<accession>A0A1W0E8M8</accession>
<dbReference type="EMBL" id="MNPJ01000009">
    <property type="protein sequence ID" value="OQS55420.1"/>
    <property type="molecule type" value="Genomic_DNA"/>
</dbReference>
<dbReference type="PANTHER" id="PTHR31913:SF0">
    <property type="entry name" value="VACUOLAR IMPORT AND DEGRADATION PROTEIN 27"/>
    <property type="match status" value="1"/>
</dbReference>
<dbReference type="GO" id="GO:0005634">
    <property type="term" value="C:nucleus"/>
    <property type="evidence" value="ECO:0007669"/>
    <property type="project" value="TreeGrafter"/>
</dbReference>
<proteinExistence type="predicted"/>